<evidence type="ECO:0000313" key="8">
    <source>
        <dbReference type="Proteomes" id="UP001488805"/>
    </source>
</evidence>
<dbReference type="Pfam" id="PF00010">
    <property type="entry name" value="HLH"/>
    <property type="match status" value="1"/>
</dbReference>
<dbReference type="InterPro" id="IPR036638">
    <property type="entry name" value="HLH_DNA-bd_sf"/>
</dbReference>
<dbReference type="GO" id="GO:0000978">
    <property type="term" value="F:RNA polymerase II cis-regulatory region sequence-specific DNA binding"/>
    <property type="evidence" value="ECO:0007669"/>
    <property type="project" value="TreeGrafter"/>
</dbReference>
<evidence type="ECO:0000256" key="1">
    <source>
        <dbReference type="ARBA" id="ARBA00023015"/>
    </source>
</evidence>
<feature type="region of interest" description="Disordered" evidence="5">
    <location>
        <begin position="215"/>
        <end position="247"/>
    </location>
</feature>
<keyword evidence="2" id="KW-0238">DNA-binding</keyword>
<organism evidence="7 8">
    <name type="scientific">Zoarces viviparus</name>
    <name type="common">Viviparous eelpout</name>
    <name type="synonym">Blennius viviparus</name>
    <dbReference type="NCBI Taxonomy" id="48416"/>
    <lineage>
        <taxon>Eukaryota</taxon>
        <taxon>Metazoa</taxon>
        <taxon>Chordata</taxon>
        <taxon>Craniata</taxon>
        <taxon>Vertebrata</taxon>
        <taxon>Euteleostomi</taxon>
        <taxon>Actinopterygii</taxon>
        <taxon>Neopterygii</taxon>
        <taxon>Teleostei</taxon>
        <taxon>Neoteleostei</taxon>
        <taxon>Acanthomorphata</taxon>
        <taxon>Eupercaria</taxon>
        <taxon>Perciformes</taxon>
        <taxon>Cottioidei</taxon>
        <taxon>Zoarcales</taxon>
        <taxon>Zoarcidae</taxon>
        <taxon>Zoarcinae</taxon>
        <taxon>Zoarces</taxon>
    </lineage>
</organism>
<evidence type="ECO:0000259" key="6">
    <source>
        <dbReference type="PROSITE" id="PS50888"/>
    </source>
</evidence>
<keyword evidence="3" id="KW-0804">Transcription</keyword>
<name>A0AAW1E9E7_ZOAVI</name>
<keyword evidence="8" id="KW-1185">Reference proteome</keyword>
<evidence type="ECO:0000313" key="7">
    <source>
        <dbReference type="EMBL" id="KAK9518823.1"/>
    </source>
</evidence>
<dbReference type="FunFam" id="4.10.280.10:FF:000015">
    <property type="entry name" value="T-cell acute lymphocytic leukemia 1"/>
    <property type="match status" value="1"/>
</dbReference>
<feature type="region of interest" description="Disordered" evidence="5">
    <location>
        <begin position="1"/>
        <end position="109"/>
    </location>
</feature>
<proteinExistence type="predicted"/>
<comment type="caution">
    <text evidence="7">The sequence shown here is derived from an EMBL/GenBank/DDBJ whole genome shotgun (WGS) entry which is preliminary data.</text>
</comment>
<accession>A0AAW1E9E7</accession>
<dbReference type="InterPro" id="IPR040238">
    <property type="entry name" value="TAL-like"/>
</dbReference>
<dbReference type="GO" id="GO:0046983">
    <property type="term" value="F:protein dimerization activity"/>
    <property type="evidence" value="ECO:0007669"/>
    <property type="project" value="InterPro"/>
</dbReference>
<protein>
    <recommendedName>
        <fullName evidence="4">Stem cell protein</fullName>
    </recommendedName>
</protein>
<keyword evidence="1" id="KW-0805">Transcription regulation</keyword>
<feature type="compositionally biased region" description="Basic and acidic residues" evidence="5">
    <location>
        <begin position="12"/>
        <end position="83"/>
    </location>
</feature>
<evidence type="ECO:0000256" key="2">
    <source>
        <dbReference type="ARBA" id="ARBA00023125"/>
    </source>
</evidence>
<dbReference type="SMART" id="SM00353">
    <property type="entry name" value="HLH"/>
    <property type="match status" value="1"/>
</dbReference>
<dbReference type="SUPFAM" id="SSF47459">
    <property type="entry name" value="HLH, helix-loop-helix DNA-binding domain"/>
    <property type="match status" value="1"/>
</dbReference>
<feature type="domain" description="BHLH" evidence="6">
    <location>
        <begin position="153"/>
        <end position="205"/>
    </location>
</feature>
<dbReference type="EMBL" id="JBCEZU010000434">
    <property type="protein sequence ID" value="KAK9518823.1"/>
    <property type="molecule type" value="Genomic_DNA"/>
</dbReference>
<dbReference type="PROSITE" id="PS50888">
    <property type="entry name" value="BHLH"/>
    <property type="match status" value="1"/>
</dbReference>
<evidence type="ECO:0000256" key="3">
    <source>
        <dbReference type="ARBA" id="ARBA00023163"/>
    </source>
</evidence>
<dbReference type="GO" id="GO:0000981">
    <property type="term" value="F:DNA-binding transcription factor activity, RNA polymerase II-specific"/>
    <property type="evidence" value="ECO:0007669"/>
    <property type="project" value="InterPro"/>
</dbReference>
<dbReference type="PANTHER" id="PTHR13864:SF15">
    <property type="entry name" value="T-CELL ACUTE LYMPHOCYTIC LEUKEMIA PROTEIN 1 HOMOLOG-RELATED"/>
    <property type="match status" value="1"/>
</dbReference>
<evidence type="ECO:0000256" key="5">
    <source>
        <dbReference type="SAM" id="MobiDB-lite"/>
    </source>
</evidence>
<evidence type="ECO:0000256" key="4">
    <source>
        <dbReference type="ARBA" id="ARBA00075195"/>
    </source>
</evidence>
<reference evidence="7 8" key="1">
    <citation type="journal article" date="2024" name="Genome Biol. Evol.">
        <title>Chromosome-level genome assembly of the viviparous eelpout Zoarces viviparus.</title>
        <authorList>
            <person name="Fuhrmann N."/>
            <person name="Brasseur M.V."/>
            <person name="Bakowski C.E."/>
            <person name="Podsiadlowski L."/>
            <person name="Prost S."/>
            <person name="Krehenwinkel H."/>
            <person name="Mayer C."/>
        </authorList>
    </citation>
    <scope>NUCLEOTIDE SEQUENCE [LARGE SCALE GENOMIC DNA]</scope>
    <source>
        <strain evidence="7">NO-MEL_2022_Ind0_liver</strain>
    </source>
</reference>
<gene>
    <name evidence="7" type="ORF">VZT92_021594</name>
</gene>
<dbReference type="CDD" id="cd11413">
    <property type="entry name" value="bHLH_TS_TAL_LYL"/>
    <property type="match status" value="1"/>
</dbReference>
<dbReference type="Proteomes" id="UP001488805">
    <property type="component" value="Unassembled WGS sequence"/>
</dbReference>
<dbReference type="PANTHER" id="PTHR13864">
    <property type="entry name" value="T-CELL ACUTE LYMPHOCYTIC LEUKEMIA/STEM CELL LEUKEMIA-RELATED"/>
    <property type="match status" value="1"/>
</dbReference>
<dbReference type="InterPro" id="IPR011598">
    <property type="entry name" value="bHLH_dom"/>
</dbReference>
<sequence>MGLSALMWVSMETRRHDTQRRTRLSIKETRPPDPRPLETRPPDPRPPETRPPDPRPLETRPPDPRPPETRPPDPRPLETRPPDPRPPGTRPPDPRPLETTGPPPACCLQPSPLLPARDVLHLITVIGDPDQSLMMKASPDEIRLTNGSRPRVVRRVSTNSRERWRQQNVNGAFAELRSLVPTHPPDRKLSKNEILHLALRYIHFLDRVLTDQDLRGGRRGRAGSVEEESPSSSCESSADRDSDGLMEDQDCGGLLQYLHLPTSC</sequence>
<dbReference type="AlphaFoldDB" id="A0AAW1E9E7"/>
<dbReference type="Gene3D" id="4.10.280.10">
    <property type="entry name" value="Helix-loop-helix DNA-binding domain"/>
    <property type="match status" value="1"/>
</dbReference>